<proteinExistence type="predicted"/>
<reference evidence="2 3" key="1">
    <citation type="submission" date="2020-07" db="EMBL/GenBank/DDBJ databases">
        <title>Comparative genomics of pyrophilous fungi reveals a link between fire events and developmental genes.</title>
        <authorList>
            <consortium name="DOE Joint Genome Institute"/>
            <person name="Steindorff A.S."/>
            <person name="Carver A."/>
            <person name="Calhoun S."/>
            <person name="Stillman K."/>
            <person name="Liu H."/>
            <person name="Lipzen A."/>
            <person name="Pangilinan J."/>
            <person name="Labutti K."/>
            <person name="Bruns T.D."/>
            <person name="Grigoriev I.V."/>
        </authorList>
    </citation>
    <scope>NUCLEOTIDE SEQUENCE [LARGE SCALE GENOMIC DNA]</scope>
    <source>
        <strain evidence="2 3">CBS 144469</strain>
    </source>
</reference>
<evidence type="ECO:0000313" key="2">
    <source>
        <dbReference type="EMBL" id="KAF6753106.1"/>
    </source>
</evidence>
<organism evidence="2 3">
    <name type="scientific">Ephemerocybe angulata</name>
    <dbReference type="NCBI Taxonomy" id="980116"/>
    <lineage>
        <taxon>Eukaryota</taxon>
        <taxon>Fungi</taxon>
        <taxon>Dikarya</taxon>
        <taxon>Basidiomycota</taxon>
        <taxon>Agaricomycotina</taxon>
        <taxon>Agaricomycetes</taxon>
        <taxon>Agaricomycetidae</taxon>
        <taxon>Agaricales</taxon>
        <taxon>Agaricineae</taxon>
        <taxon>Psathyrellaceae</taxon>
        <taxon>Ephemerocybe</taxon>
    </lineage>
</organism>
<accession>A0A8H6HWJ8</accession>
<feature type="region of interest" description="Disordered" evidence="1">
    <location>
        <begin position="104"/>
        <end position="125"/>
    </location>
</feature>
<name>A0A8H6HWJ8_9AGAR</name>
<dbReference type="EMBL" id="JACGCI010000041">
    <property type="protein sequence ID" value="KAF6753106.1"/>
    <property type="molecule type" value="Genomic_DNA"/>
</dbReference>
<protein>
    <submittedName>
        <fullName evidence="2">Uncharacterized protein</fullName>
    </submittedName>
</protein>
<evidence type="ECO:0000256" key="1">
    <source>
        <dbReference type="SAM" id="MobiDB-lite"/>
    </source>
</evidence>
<dbReference type="Proteomes" id="UP000521943">
    <property type="component" value="Unassembled WGS sequence"/>
</dbReference>
<keyword evidence="3" id="KW-1185">Reference proteome</keyword>
<gene>
    <name evidence="2" type="ORF">DFP72DRAFT_1171260</name>
</gene>
<evidence type="ECO:0000313" key="3">
    <source>
        <dbReference type="Proteomes" id="UP000521943"/>
    </source>
</evidence>
<comment type="caution">
    <text evidence="2">The sequence shown here is derived from an EMBL/GenBank/DDBJ whole genome shotgun (WGS) entry which is preliminary data.</text>
</comment>
<sequence length="165" mass="18825">MGNFRYHVRRWTTSTFNQLSKYAYYAWDTIGSQFEARLPLAGKDRQGRPSTDLRPIQTELQWTFFVVGYIAGQNFQLILQTWITFTMNLRHFSLKPFTTASTTLPSASSSRADPNGRSVPPSTSARVSYKNRLPLCHYIDSFIFGEIFISKARPALIPTGSIRTC</sequence>
<dbReference type="AlphaFoldDB" id="A0A8H6HWJ8"/>